<accession>A0ABU3VUT8</accession>
<keyword evidence="3" id="KW-1185">Reference proteome</keyword>
<comment type="caution">
    <text evidence="2">The sequence shown here is derived from an EMBL/GenBank/DDBJ whole genome shotgun (WGS) entry which is preliminary data.</text>
</comment>
<dbReference type="EMBL" id="JAWIIJ010000002">
    <property type="protein sequence ID" value="MDV2077930.1"/>
    <property type="molecule type" value="Genomic_DNA"/>
</dbReference>
<protein>
    <submittedName>
        <fullName evidence="2">Uncharacterized protein</fullName>
    </submittedName>
</protein>
<gene>
    <name evidence="2" type="ORF">RYS15_04515</name>
</gene>
<evidence type="ECO:0000256" key="1">
    <source>
        <dbReference type="SAM" id="SignalP"/>
    </source>
</evidence>
<reference evidence="2 3" key="1">
    <citation type="submission" date="2023-10" db="EMBL/GenBank/DDBJ databases">
        <title>Characteristics and mechanism of a salt-tolerant marine origin heterotrophic nitrifying- aerobic denitrifying bacteria Marinobacter xestospongiae HN1.</title>
        <authorList>
            <person name="Qi R."/>
        </authorList>
    </citation>
    <scope>NUCLEOTIDE SEQUENCE [LARGE SCALE GENOMIC DNA]</scope>
    <source>
        <strain evidence="2 3">HN1</strain>
    </source>
</reference>
<proteinExistence type="predicted"/>
<keyword evidence="1" id="KW-0732">Signal</keyword>
<feature type="chain" id="PRO_5047101446" evidence="1">
    <location>
        <begin position="30"/>
        <end position="122"/>
    </location>
</feature>
<evidence type="ECO:0000313" key="3">
    <source>
        <dbReference type="Proteomes" id="UP001269819"/>
    </source>
</evidence>
<feature type="signal peptide" evidence="1">
    <location>
        <begin position="1"/>
        <end position="29"/>
    </location>
</feature>
<dbReference type="Proteomes" id="UP001269819">
    <property type="component" value="Unassembled WGS sequence"/>
</dbReference>
<dbReference type="RefSeq" id="WP_316972791.1">
    <property type="nucleotide sequence ID" value="NZ_JAWIIJ010000002.1"/>
</dbReference>
<sequence>MIRSQATMLSRTLLLSASLLLLPFAQTHADSRADRLHHNDGRSMANPVEQIHRTYGPTAAGPAKAGDRMMKDAMMEDSMASDTMAPDTMDKGMGMHHQGRHHFPMGVDTAYERKRFLFNNNY</sequence>
<organism evidence="2 3">
    <name type="scientific">Marinobacter xestospongiae</name>
    <dbReference type="NCBI Taxonomy" id="994319"/>
    <lineage>
        <taxon>Bacteria</taxon>
        <taxon>Pseudomonadati</taxon>
        <taxon>Pseudomonadota</taxon>
        <taxon>Gammaproteobacteria</taxon>
        <taxon>Pseudomonadales</taxon>
        <taxon>Marinobacteraceae</taxon>
        <taxon>Marinobacter</taxon>
    </lineage>
</organism>
<name>A0ABU3VUT8_9GAMM</name>
<evidence type="ECO:0000313" key="2">
    <source>
        <dbReference type="EMBL" id="MDV2077930.1"/>
    </source>
</evidence>